<sequence length="103" mass="11596">MLYNKFANIEIPPLSERQSTNSFTDGPYILRKAHLWRQWPQVSKVARHTSPAVFAPLLTFSEDPEGHSERHPKVCLFECSAYADTICDNLSRSTDRGSSITAG</sequence>
<proteinExistence type="predicted"/>
<gene>
    <name evidence="1" type="ORF">CEUSTIGMA_g12898.t1</name>
</gene>
<dbReference type="Proteomes" id="UP000232323">
    <property type="component" value="Unassembled WGS sequence"/>
</dbReference>
<keyword evidence="2" id="KW-1185">Reference proteome</keyword>
<evidence type="ECO:0000313" key="1">
    <source>
        <dbReference type="EMBL" id="GAX85482.1"/>
    </source>
</evidence>
<organism evidence="1 2">
    <name type="scientific">Chlamydomonas eustigma</name>
    <dbReference type="NCBI Taxonomy" id="1157962"/>
    <lineage>
        <taxon>Eukaryota</taxon>
        <taxon>Viridiplantae</taxon>
        <taxon>Chlorophyta</taxon>
        <taxon>core chlorophytes</taxon>
        <taxon>Chlorophyceae</taxon>
        <taxon>CS clade</taxon>
        <taxon>Chlamydomonadales</taxon>
        <taxon>Chlamydomonadaceae</taxon>
        <taxon>Chlamydomonas</taxon>
    </lineage>
</organism>
<accession>A0A250XRB4</accession>
<name>A0A250XRB4_9CHLO</name>
<reference evidence="1 2" key="1">
    <citation type="submission" date="2017-08" db="EMBL/GenBank/DDBJ databases">
        <title>Acidophilic green algal genome provides insights into adaptation to an acidic environment.</title>
        <authorList>
            <person name="Hirooka S."/>
            <person name="Hirose Y."/>
            <person name="Kanesaki Y."/>
            <person name="Higuchi S."/>
            <person name="Fujiwara T."/>
            <person name="Onuma R."/>
            <person name="Era A."/>
            <person name="Ohbayashi R."/>
            <person name="Uzuka A."/>
            <person name="Nozaki H."/>
            <person name="Yoshikawa H."/>
            <person name="Miyagishima S.Y."/>
        </authorList>
    </citation>
    <scope>NUCLEOTIDE SEQUENCE [LARGE SCALE GENOMIC DNA]</scope>
    <source>
        <strain evidence="1 2">NIES-2499</strain>
    </source>
</reference>
<protein>
    <submittedName>
        <fullName evidence="1">Uncharacterized protein</fullName>
    </submittedName>
</protein>
<evidence type="ECO:0000313" key="2">
    <source>
        <dbReference type="Proteomes" id="UP000232323"/>
    </source>
</evidence>
<dbReference type="EMBL" id="BEGY01000171">
    <property type="protein sequence ID" value="GAX85482.1"/>
    <property type="molecule type" value="Genomic_DNA"/>
</dbReference>
<dbReference type="AlphaFoldDB" id="A0A250XRB4"/>
<comment type="caution">
    <text evidence="1">The sequence shown here is derived from an EMBL/GenBank/DDBJ whole genome shotgun (WGS) entry which is preliminary data.</text>
</comment>